<gene>
    <name evidence="3" type="ORF">LPC04_03545</name>
</gene>
<comment type="caution">
    <text evidence="3">The sequence shown here is derived from an EMBL/GenBank/DDBJ whole genome shotgun (WGS) entry which is preliminary data.</text>
</comment>
<evidence type="ECO:0000313" key="4">
    <source>
        <dbReference type="Proteomes" id="UP001139353"/>
    </source>
</evidence>
<organism evidence="3 4">
    <name type="scientific">Scleromatobacter humisilvae</name>
    <dbReference type="NCBI Taxonomy" id="2897159"/>
    <lineage>
        <taxon>Bacteria</taxon>
        <taxon>Pseudomonadati</taxon>
        <taxon>Pseudomonadota</taxon>
        <taxon>Betaproteobacteria</taxon>
        <taxon>Burkholderiales</taxon>
        <taxon>Sphaerotilaceae</taxon>
        <taxon>Scleromatobacter</taxon>
    </lineage>
</organism>
<feature type="signal peptide" evidence="2">
    <location>
        <begin position="1"/>
        <end position="29"/>
    </location>
</feature>
<dbReference type="EMBL" id="JAJLJH010000001">
    <property type="protein sequence ID" value="MCK9684776.1"/>
    <property type="molecule type" value="Genomic_DNA"/>
</dbReference>
<keyword evidence="2" id="KW-0732">Signal</keyword>
<evidence type="ECO:0000313" key="3">
    <source>
        <dbReference type="EMBL" id="MCK9684776.1"/>
    </source>
</evidence>
<protein>
    <submittedName>
        <fullName evidence="3">Uncharacterized protein</fullName>
    </submittedName>
</protein>
<keyword evidence="1" id="KW-0812">Transmembrane</keyword>
<name>A0A9X1YF34_9BURK</name>
<reference evidence="3" key="1">
    <citation type="submission" date="2021-11" db="EMBL/GenBank/DDBJ databases">
        <title>BS-T2-15 a new species belonging to the Comamonadaceae family isolated from the soil of a French oak forest.</title>
        <authorList>
            <person name="Mieszkin S."/>
            <person name="Alain K."/>
        </authorList>
    </citation>
    <scope>NUCLEOTIDE SEQUENCE</scope>
    <source>
        <strain evidence="3">BS-T2-15</strain>
    </source>
</reference>
<proteinExistence type="predicted"/>
<dbReference type="AlphaFoldDB" id="A0A9X1YF34"/>
<evidence type="ECO:0000256" key="1">
    <source>
        <dbReference type="SAM" id="Phobius"/>
    </source>
</evidence>
<dbReference type="RefSeq" id="WP_275680799.1">
    <property type="nucleotide sequence ID" value="NZ_JAJLJH010000001.1"/>
</dbReference>
<evidence type="ECO:0000256" key="2">
    <source>
        <dbReference type="SAM" id="SignalP"/>
    </source>
</evidence>
<feature type="transmembrane region" description="Helical" evidence="1">
    <location>
        <begin position="199"/>
        <end position="216"/>
    </location>
</feature>
<keyword evidence="1" id="KW-1133">Transmembrane helix</keyword>
<keyword evidence="4" id="KW-1185">Reference proteome</keyword>
<accession>A0A9X1YF34</accession>
<feature type="chain" id="PRO_5040880808" evidence="2">
    <location>
        <begin position="30"/>
        <end position="219"/>
    </location>
</feature>
<dbReference type="Proteomes" id="UP001139353">
    <property type="component" value="Unassembled WGS sequence"/>
</dbReference>
<keyword evidence="1" id="KW-0472">Membrane</keyword>
<sequence length="219" mass="23447">MNFASLIRARWLRLALASLFALAVGQAAAQLPAKPGKYGKTLVADVVLSPSQIDKFAALLATLAATPHGSQNSVMFGDTADWLGDTFVANSTTNPYTIVVSVDGTAKAAGDVVTTWKAGWKYEDNSNRQGLMHGLSAFDVKAGEHVTMTGVAAPSRFDRDKTVAPMLSLVDARNVSIAHVQVQVWSGLGETSWLQTLSAWRFLIFGVVVLAVVVVFRRI</sequence>